<accession>A0A2M8KF69</accession>
<sequence>MNQDNFQKQLLKHSEDFRNILETPNGDWSVKGFIDIAKNIYTISVDTKVISKIIELMMFPVLKKFADENNYEMIFSAEQNHYPDVTFITPKKEKIALDLKSTYRKGNGDVSGFTLGAFTGYFRERKSKKNITFPYSEYSKHYILGAIYTKQDGLIDENKVYTIDDLEEILSVVKDFDFIVQEKYRIAKDRPGSGNTKNIGSCVKVKELKDGLGPFSKLGVKVFDDFWMNYMTKEMAERGGLA</sequence>
<evidence type="ECO:0000313" key="5">
    <source>
        <dbReference type="Proteomes" id="UP000231450"/>
    </source>
</evidence>
<proteinExistence type="predicted"/>
<dbReference type="GO" id="GO:0004519">
    <property type="term" value="F:endonuclease activity"/>
    <property type="evidence" value="ECO:0007669"/>
    <property type="project" value="UniProtKB-KW"/>
</dbReference>
<dbReference type="GO" id="GO:0003677">
    <property type="term" value="F:DNA binding"/>
    <property type="evidence" value="ECO:0007669"/>
    <property type="project" value="InterPro"/>
</dbReference>
<evidence type="ECO:0000256" key="3">
    <source>
        <dbReference type="ARBA" id="ARBA00022801"/>
    </source>
</evidence>
<dbReference type="Pfam" id="PF09233">
    <property type="entry name" value="Endonuc-EcoRV"/>
    <property type="match status" value="1"/>
</dbReference>
<gene>
    <name evidence="4" type="ORF">COU81_00025</name>
</gene>
<evidence type="ECO:0000256" key="1">
    <source>
        <dbReference type="ARBA" id="ARBA00022722"/>
    </source>
</evidence>
<dbReference type="InterPro" id="IPR015314">
    <property type="entry name" value="Restrct_endonuc_II_EcoRV"/>
</dbReference>
<dbReference type="GO" id="GO:0016787">
    <property type="term" value="F:hydrolase activity"/>
    <property type="evidence" value="ECO:0007669"/>
    <property type="project" value="UniProtKB-KW"/>
</dbReference>
<dbReference type="Proteomes" id="UP000231450">
    <property type="component" value="Unassembled WGS sequence"/>
</dbReference>
<keyword evidence="3" id="KW-0378">Hydrolase</keyword>
<comment type="caution">
    <text evidence="4">The sequence shown here is derived from an EMBL/GenBank/DDBJ whole genome shotgun (WGS) entry which is preliminary data.</text>
</comment>
<feature type="non-terminal residue" evidence="4">
    <location>
        <position position="242"/>
    </location>
</feature>
<evidence type="ECO:0000313" key="4">
    <source>
        <dbReference type="EMBL" id="PJE58567.1"/>
    </source>
</evidence>
<dbReference type="InterPro" id="IPR037057">
    <property type="entry name" value="DNA_rep_MutH/T2_RE_sf"/>
</dbReference>
<evidence type="ECO:0000256" key="2">
    <source>
        <dbReference type="ARBA" id="ARBA00022759"/>
    </source>
</evidence>
<dbReference type="SUPFAM" id="SSF52980">
    <property type="entry name" value="Restriction endonuclease-like"/>
    <property type="match status" value="1"/>
</dbReference>
<dbReference type="Gene3D" id="3.40.600.10">
    <property type="entry name" value="DNA mismatch repair MutH/Restriction endonuclease, type II"/>
    <property type="match status" value="1"/>
</dbReference>
<reference evidence="5" key="1">
    <citation type="submission" date="2017-09" db="EMBL/GenBank/DDBJ databases">
        <title>Depth-based differentiation of microbial function through sediment-hosted aquifers and enrichment of novel symbionts in the deep terrestrial subsurface.</title>
        <authorList>
            <person name="Probst A.J."/>
            <person name="Ladd B."/>
            <person name="Jarett J.K."/>
            <person name="Geller-Mcgrath D.E."/>
            <person name="Sieber C.M.K."/>
            <person name="Emerson J.B."/>
            <person name="Anantharaman K."/>
            <person name="Thomas B.C."/>
            <person name="Malmstrom R."/>
            <person name="Stieglmeier M."/>
            <person name="Klingl A."/>
            <person name="Woyke T."/>
            <person name="Ryan C.M."/>
            <person name="Banfield J.F."/>
        </authorList>
    </citation>
    <scope>NUCLEOTIDE SEQUENCE [LARGE SCALE GENOMIC DNA]</scope>
</reference>
<organism evidence="4 5">
    <name type="scientific">Candidatus Portnoybacteria bacterium CG10_big_fil_rev_8_21_14_0_10_36_7</name>
    <dbReference type="NCBI Taxonomy" id="1974812"/>
    <lineage>
        <taxon>Bacteria</taxon>
        <taxon>Candidatus Portnoyibacteriota</taxon>
    </lineage>
</organism>
<name>A0A2M8KF69_9BACT</name>
<dbReference type="CDD" id="cd22323">
    <property type="entry name" value="EcoRV-like"/>
    <property type="match status" value="1"/>
</dbReference>
<dbReference type="EMBL" id="PFDW01000002">
    <property type="protein sequence ID" value="PJE58567.1"/>
    <property type="molecule type" value="Genomic_DNA"/>
</dbReference>
<dbReference type="AlphaFoldDB" id="A0A2M8KF69"/>
<keyword evidence="2 4" id="KW-0255">Endonuclease</keyword>
<dbReference type="InterPro" id="IPR011335">
    <property type="entry name" value="Restrct_endonuc-II-like"/>
</dbReference>
<keyword evidence="1" id="KW-0540">Nuclease</keyword>
<protein>
    <submittedName>
        <fullName evidence="4">Restriction endonuclease</fullName>
    </submittedName>
</protein>